<reference evidence="16" key="1">
    <citation type="submission" date="2021-02" db="EMBL/GenBank/DDBJ databases">
        <authorList>
            <person name="Nowell W R."/>
        </authorList>
    </citation>
    <scope>NUCLEOTIDE SEQUENCE</scope>
</reference>
<proteinExistence type="inferred from homology"/>
<dbReference type="InterPro" id="IPR001683">
    <property type="entry name" value="PX_dom"/>
</dbReference>
<organism evidence="16 17">
    <name type="scientific">Adineta ricciae</name>
    <name type="common">Rotifer</name>
    <dbReference type="NCBI Taxonomy" id="249248"/>
    <lineage>
        <taxon>Eukaryota</taxon>
        <taxon>Metazoa</taxon>
        <taxon>Spiralia</taxon>
        <taxon>Gnathifera</taxon>
        <taxon>Rotifera</taxon>
        <taxon>Eurotatoria</taxon>
        <taxon>Bdelloidea</taxon>
        <taxon>Adinetida</taxon>
        <taxon>Adinetidae</taxon>
        <taxon>Adineta</taxon>
    </lineage>
</organism>
<dbReference type="Gene3D" id="3.30.1520.10">
    <property type="entry name" value="Phox-like domain"/>
    <property type="match status" value="1"/>
</dbReference>
<dbReference type="PANTHER" id="PTHR45963:SF2">
    <property type="entry name" value="RE52028P"/>
    <property type="match status" value="1"/>
</dbReference>
<keyword evidence="9" id="KW-0333">Golgi apparatus</keyword>
<dbReference type="Proteomes" id="UP000663852">
    <property type="component" value="Unassembled WGS sequence"/>
</dbReference>
<evidence type="ECO:0000256" key="4">
    <source>
        <dbReference type="ARBA" id="ARBA00010883"/>
    </source>
</evidence>
<feature type="domain" description="PX" evidence="15">
    <location>
        <begin position="31"/>
        <end position="157"/>
    </location>
</feature>
<dbReference type="InterPro" id="IPR036871">
    <property type="entry name" value="PX_dom_sf"/>
</dbReference>
<evidence type="ECO:0000256" key="10">
    <source>
        <dbReference type="ARBA" id="ARBA00023121"/>
    </source>
</evidence>
<dbReference type="SUPFAM" id="SSF64268">
    <property type="entry name" value="PX domain"/>
    <property type="match status" value="1"/>
</dbReference>
<evidence type="ECO:0000256" key="11">
    <source>
        <dbReference type="ARBA" id="ARBA00023136"/>
    </source>
</evidence>
<name>A0A814BN42_ADIRI</name>
<feature type="region of interest" description="Disordered" evidence="14">
    <location>
        <begin position="1204"/>
        <end position="1240"/>
    </location>
</feature>
<evidence type="ECO:0000313" key="17">
    <source>
        <dbReference type="Proteomes" id="UP000663852"/>
    </source>
</evidence>
<gene>
    <name evidence="16" type="ORF">EDS130_LOCUS11162</name>
</gene>
<feature type="repeat" description="TPR" evidence="13">
    <location>
        <begin position="277"/>
        <end position="310"/>
    </location>
</feature>
<feature type="region of interest" description="Disordered" evidence="14">
    <location>
        <begin position="1130"/>
        <end position="1151"/>
    </location>
</feature>
<dbReference type="PROSITE" id="PS50195">
    <property type="entry name" value="PX"/>
    <property type="match status" value="1"/>
</dbReference>
<dbReference type="EMBL" id="CAJNOJ010000040">
    <property type="protein sequence ID" value="CAF0928444.1"/>
    <property type="molecule type" value="Genomic_DNA"/>
</dbReference>
<dbReference type="InterPro" id="IPR019183">
    <property type="entry name" value="NAA25_NatB_aux_su"/>
</dbReference>
<keyword evidence="8" id="KW-0653">Protein transport</keyword>
<dbReference type="Gene3D" id="1.25.40.1040">
    <property type="match status" value="1"/>
</dbReference>
<dbReference type="InterPro" id="IPR019734">
    <property type="entry name" value="TPR_rpt"/>
</dbReference>
<dbReference type="OrthoDB" id="1874341at2759"/>
<dbReference type="PROSITE" id="PS50005">
    <property type="entry name" value="TPR"/>
    <property type="match status" value="1"/>
</dbReference>
<evidence type="ECO:0000256" key="2">
    <source>
        <dbReference type="ARBA" id="ARBA00004255"/>
    </source>
</evidence>
<keyword evidence="10" id="KW-0446">Lipid-binding</keyword>
<keyword evidence="7" id="KW-0963">Cytoplasm</keyword>
<feature type="compositionally biased region" description="Polar residues" evidence="14">
    <location>
        <begin position="1222"/>
        <end position="1231"/>
    </location>
</feature>
<evidence type="ECO:0000256" key="3">
    <source>
        <dbReference type="ARBA" id="ARBA00004496"/>
    </source>
</evidence>
<comment type="similarity">
    <text evidence="4">Belongs to the sorting nexin family.</text>
</comment>
<evidence type="ECO:0000256" key="14">
    <source>
        <dbReference type="SAM" id="MobiDB-lite"/>
    </source>
</evidence>
<evidence type="ECO:0000313" key="16">
    <source>
        <dbReference type="EMBL" id="CAF0928444.1"/>
    </source>
</evidence>
<dbReference type="GO" id="GO:0034499">
    <property type="term" value="P:late endosome to Golgi transport"/>
    <property type="evidence" value="ECO:0007669"/>
    <property type="project" value="TreeGrafter"/>
</dbReference>
<evidence type="ECO:0000256" key="6">
    <source>
        <dbReference type="ARBA" id="ARBA00022448"/>
    </source>
</evidence>
<protein>
    <recommendedName>
        <fullName evidence="5">Sorting nexin-3</fullName>
    </recommendedName>
</protein>
<dbReference type="SUPFAM" id="SSF48452">
    <property type="entry name" value="TPR-like"/>
    <property type="match status" value="1"/>
</dbReference>
<feature type="compositionally biased region" description="Polar residues" evidence="14">
    <location>
        <begin position="1205"/>
        <end position="1214"/>
    </location>
</feature>
<sequence>MAVTESENRREIARLPTRPISLEDRYDPPANFLEIEVLNPETHGFASKRYTDYEIRMKTNLPVFRLKECTVRRRYSDFEWLRKELERDSKIVVPPLPTKAWKRQMPAFFRRDDGIFEDDFIDERRKGLEQFINKVAGHPLAQNERSLHVFLQETTIDHEKYVPGKMSSGVPLTPRTLAQSHHNDSQRIANPRLEVNERRLRPIYDFMEIHNYRKALTEIERLLKKQAHFTACKALKCLVLLKLDKHDEASALANELDTLASAHTHAAPIGDASNVDENTLTFLSQYYKDLRQYDKVVSLYDNATKREPNSEEYLCSLFMAYVRMKDYKNQMLTAQKLYKLTRKTPYYNWAVISVLLQIDENAAQLAQTLYIPMALKMLEKEFFDENSQQTKSYGEMECLLYLCTLELKKDFPKALTFLTKHLDGLIKSATNESMLPAYFAHEKPLIYNYKAGQFDETYRLAKNFLKEDNYVWNWYEVLFDTFFQFDQTKQQELIQDLHDFLLTTPEGATDLRNIHLARIEFGLRWQLARHNIKSLVLPELASTYLSKTFFDQLTSYIQTYSSKTTSLVMYDIYRASEYLSSEEQTRLHAYLIEQITSETARNNVQYLINVLYCARLCGDKHDVWLKDNWKTFTERLFDLANQASTSAEHSIELFILIANILDITKQSKSEIYALLDRVHDKDSANFDVKLYIYNLALHFNCLTIMKDYFERLEIKNIQYYSLGYLLTDHYLRIHTNYRHVRSSCNYLTNLLLVYNDDSWSQIMFCYKYGNFLRINEIRIFSDCYLSYSLIYFQALIGALVVDFIQNGNRYRSISTLLKHPSNQVLFEHKQKNKQSLHGLFYKTNTNEVYRVQDTRDYDIWPKIDHRRLRFNSIEKEETPNETVAYADRILNEHSDQSSYQSPSYKDSFLRQYQTVDFQQRVALCYLRANILNLLHTLYVDRKSSADAIHMPDEEVFQTLKLILADYSQCTKALNPTETITPCELQTIVDLELYQAIPLFIQLLLDGITLNKTAEAAPTLTKISLSNVKIAYDKIEQHINDIIKQLERSYQLLVQALQKTLFQKRCTATNDETADFLNDLAGKQSPIEYYSVYTEFTSYTYGLYLSIRLIFAALFNKTALLVEGSESADNRTLNSKKSKKKGGDQQSETVENPDEIKLWSQLEKIEVLYNDQWTQVIENIQKYETYLRKHGQLNANDYERLEKQLDVNSDQSTNKSKSKADENTSSSGSSTKDNQEDPQTSNLTLQLSQLAMRSSTRRAFTLGYLESFIQIRVCLTTKQKTLRLRLSST</sequence>
<dbReference type="InterPro" id="IPR011990">
    <property type="entry name" value="TPR-like_helical_dom_sf"/>
</dbReference>
<dbReference type="GO" id="GO:0031901">
    <property type="term" value="C:early endosome membrane"/>
    <property type="evidence" value="ECO:0007669"/>
    <property type="project" value="TreeGrafter"/>
</dbReference>
<evidence type="ECO:0000256" key="5">
    <source>
        <dbReference type="ARBA" id="ARBA00020436"/>
    </source>
</evidence>
<accession>A0A814BN42</accession>
<comment type="subcellular location">
    <subcellularLocation>
        <location evidence="3">Cytoplasm</location>
    </subcellularLocation>
    <subcellularLocation>
        <location evidence="2">Golgi apparatus membrane</location>
        <topology evidence="2">Peripheral membrane protein</topology>
        <orientation evidence="2">Cytoplasmic side</orientation>
    </subcellularLocation>
    <subcellularLocation>
        <location evidence="1">Prevacuolar compartment membrane</location>
        <topology evidence="1">Peripheral membrane protein</topology>
        <orientation evidence="1">Cytoplasmic side</orientation>
    </subcellularLocation>
</comment>
<dbReference type="Pfam" id="PF09797">
    <property type="entry name" value="NatB_MDM20"/>
    <property type="match status" value="1"/>
</dbReference>
<comment type="caution">
    <text evidence="16">The sequence shown here is derived from an EMBL/GenBank/DDBJ whole genome shotgun (WGS) entry which is preliminary data.</text>
</comment>
<dbReference type="Pfam" id="PF00787">
    <property type="entry name" value="PX"/>
    <property type="match status" value="1"/>
</dbReference>
<keyword evidence="11" id="KW-0472">Membrane</keyword>
<dbReference type="GO" id="GO:0032266">
    <property type="term" value="F:phosphatidylinositol-3-phosphate binding"/>
    <property type="evidence" value="ECO:0007669"/>
    <property type="project" value="TreeGrafter"/>
</dbReference>
<evidence type="ECO:0000256" key="7">
    <source>
        <dbReference type="ARBA" id="ARBA00022490"/>
    </source>
</evidence>
<dbReference type="GO" id="GO:0032456">
    <property type="term" value="P:endocytic recycling"/>
    <property type="evidence" value="ECO:0007669"/>
    <property type="project" value="TreeGrafter"/>
</dbReference>
<dbReference type="GO" id="GO:0015031">
    <property type="term" value="P:protein transport"/>
    <property type="evidence" value="ECO:0007669"/>
    <property type="project" value="UniProtKB-KW"/>
</dbReference>
<dbReference type="PANTHER" id="PTHR45963">
    <property type="entry name" value="RE52028P"/>
    <property type="match status" value="1"/>
</dbReference>
<evidence type="ECO:0000256" key="8">
    <source>
        <dbReference type="ARBA" id="ARBA00022927"/>
    </source>
</evidence>
<dbReference type="SMART" id="SM00312">
    <property type="entry name" value="PX"/>
    <property type="match status" value="1"/>
</dbReference>
<evidence type="ECO:0000256" key="12">
    <source>
        <dbReference type="ARBA" id="ARBA00025533"/>
    </source>
</evidence>
<keyword evidence="13" id="KW-0802">TPR repeat</keyword>
<dbReference type="GO" id="GO:0030904">
    <property type="term" value="C:retromer complex"/>
    <property type="evidence" value="ECO:0007669"/>
    <property type="project" value="TreeGrafter"/>
</dbReference>
<dbReference type="GO" id="GO:0000139">
    <property type="term" value="C:Golgi membrane"/>
    <property type="evidence" value="ECO:0007669"/>
    <property type="project" value="UniProtKB-SubCell"/>
</dbReference>
<dbReference type="CDD" id="cd06894">
    <property type="entry name" value="PX_SNX3_like"/>
    <property type="match status" value="1"/>
</dbReference>
<keyword evidence="6" id="KW-0813">Transport</keyword>
<evidence type="ECO:0000259" key="15">
    <source>
        <dbReference type="PROSITE" id="PS50195"/>
    </source>
</evidence>
<dbReference type="InterPro" id="IPR051074">
    <property type="entry name" value="Sorting_Nexin"/>
</dbReference>
<evidence type="ECO:0000256" key="13">
    <source>
        <dbReference type="PROSITE-ProRule" id="PRU00339"/>
    </source>
</evidence>
<evidence type="ECO:0000256" key="9">
    <source>
        <dbReference type="ARBA" id="ARBA00023034"/>
    </source>
</evidence>
<comment type="function">
    <text evidence="12">Required for retention of late Golgi membrane proteins. Component of the retrieval machinery that functions by direct interaction with the cytosolic tails of certain TGN membrane proteins during the sorting/budding process at the prevacuolar compartment. Binds phosphatidylinositol 3-phosphate (PtdIns(P3)).</text>
</comment>
<evidence type="ECO:0000256" key="1">
    <source>
        <dbReference type="ARBA" id="ARBA00004179"/>
    </source>
</evidence>